<proteinExistence type="predicted"/>
<protein>
    <recommendedName>
        <fullName evidence="4">Lipoprotein</fullName>
    </recommendedName>
</protein>
<dbReference type="Proteomes" id="UP001595765">
    <property type="component" value="Unassembled WGS sequence"/>
</dbReference>
<dbReference type="RefSeq" id="WP_386435569.1">
    <property type="nucleotide sequence ID" value="NZ_JBHSBB010000027.1"/>
</dbReference>
<feature type="region of interest" description="Disordered" evidence="1">
    <location>
        <begin position="384"/>
        <end position="419"/>
    </location>
</feature>
<comment type="caution">
    <text evidence="2">The sequence shown here is derived from an EMBL/GenBank/DDBJ whole genome shotgun (WGS) entry which is preliminary data.</text>
</comment>
<dbReference type="InterPro" id="IPR005297">
    <property type="entry name" value="Lipoprotein_repeat"/>
</dbReference>
<evidence type="ECO:0000256" key="1">
    <source>
        <dbReference type="SAM" id="MobiDB-lite"/>
    </source>
</evidence>
<organism evidence="2 3">
    <name type="scientific">Streptomyces polygonati</name>
    <dbReference type="NCBI Taxonomy" id="1617087"/>
    <lineage>
        <taxon>Bacteria</taxon>
        <taxon>Bacillati</taxon>
        <taxon>Actinomycetota</taxon>
        <taxon>Actinomycetes</taxon>
        <taxon>Kitasatosporales</taxon>
        <taxon>Streptomycetaceae</taxon>
        <taxon>Streptomyces</taxon>
    </lineage>
</organism>
<dbReference type="PANTHER" id="PTHR39335:SF1">
    <property type="entry name" value="BLL4220 PROTEIN"/>
    <property type="match status" value="1"/>
</dbReference>
<gene>
    <name evidence="2" type="ORF">ACFO3J_29180</name>
</gene>
<keyword evidence="3" id="KW-1185">Reference proteome</keyword>
<evidence type="ECO:0000313" key="2">
    <source>
        <dbReference type="EMBL" id="MFC4035512.1"/>
    </source>
</evidence>
<sequence length="509" mass="51349">MAVYLAERLATTVAAPRTPEEELMNRTQLAGFAALVAAGAMMLTACGSDTAKTPAAPAASVTATAKSPSTTASTVSFTSGTAKANNAPANTGDFFPGPSSSPAAMKWVQLTAGSAGALNPVVVNGAGFTLYRFDKDTASPSKSNCDGDCATTWPPVLVQPGAKIFVDGVDKSKIGVVRRDDGNLQVTIGGWPVYKFAKDTAPGQTNGEGVGGTWFGVTPDAGRAMPSPQGTDAKTGLDYATGTAKQHNAPPNTGDNYQGPRTDAAAMKWVQLTAGSAGGLNPIVHDGAGFTLYRFDKDTADPSKSNCDGDCAKTWPPVLVHPGSRIFVNGVPVAEVGVVRRDDGSRQVTIGGWPVYRFSKDTAPGQTNGEGVGGTWFAVSPKGRKVLPPVSTDNGTAPAAPTTGAAPTTSAAPTASAGAGGSVTLGNGSVILDSGKNLTEPNGSVGASGPGCQTLTQPFTALSLQLSGGPVKIWTGPDCTGTSAVVTADVNDLTAIGFTRPIASVRFGG</sequence>
<feature type="compositionally biased region" description="Low complexity" evidence="1">
    <location>
        <begin position="395"/>
        <end position="417"/>
    </location>
</feature>
<evidence type="ECO:0000313" key="3">
    <source>
        <dbReference type="Proteomes" id="UP001595765"/>
    </source>
</evidence>
<dbReference type="Pfam" id="PF03640">
    <property type="entry name" value="Lipoprotein_15"/>
    <property type="match status" value="4"/>
</dbReference>
<dbReference type="EMBL" id="JBHSBB010000027">
    <property type="protein sequence ID" value="MFC4035512.1"/>
    <property type="molecule type" value="Genomic_DNA"/>
</dbReference>
<reference evidence="3" key="1">
    <citation type="journal article" date="2019" name="Int. J. Syst. Evol. Microbiol.">
        <title>The Global Catalogue of Microorganisms (GCM) 10K type strain sequencing project: providing services to taxonomists for standard genome sequencing and annotation.</title>
        <authorList>
            <consortium name="The Broad Institute Genomics Platform"/>
            <consortium name="The Broad Institute Genome Sequencing Center for Infectious Disease"/>
            <person name="Wu L."/>
            <person name="Ma J."/>
        </authorList>
    </citation>
    <scope>NUCLEOTIDE SEQUENCE [LARGE SCALE GENOMIC DNA]</scope>
    <source>
        <strain evidence="3">CGMCC 4.7237</strain>
    </source>
</reference>
<name>A0ABV8HU34_9ACTN</name>
<accession>A0ABV8HU34</accession>
<dbReference type="PANTHER" id="PTHR39335">
    <property type="entry name" value="BLL4220 PROTEIN"/>
    <property type="match status" value="1"/>
</dbReference>
<evidence type="ECO:0008006" key="4">
    <source>
        <dbReference type="Google" id="ProtNLM"/>
    </source>
</evidence>